<dbReference type="InterPro" id="IPR004107">
    <property type="entry name" value="Integrase_SAM-like_N"/>
</dbReference>
<dbReference type="SUPFAM" id="SSF56349">
    <property type="entry name" value="DNA breaking-rejoining enzymes"/>
    <property type="match status" value="1"/>
</dbReference>
<organism evidence="8 9">
    <name type="scientific">Galbibacter orientalis DSM 19592</name>
    <dbReference type="NCBI Taxonomy" id="926559"/>
    <lineage>
        <taxon>Bacteria</taxon>
        <taxon>Pseudomonadati</taxon>
        <taxon>Bacteroidota</taxon>
        <taxon>Flavobacteriia</taxon>
        <taxon>Flavobacteriales</taxon>
        <taxon>Flavobacteriaceae</taxon>
        <taxon>Galbibacter</taxon>
    </lineage>
</organism>
<evidence type="ECO:0000313" key="9">
    <source>
        <dbReference type="Proteomes" id="UP000004690"/>
    </source>
</evidence>
<dbReference type="InterPro" id="IPR013762">
    <property type="entry name" value="Integrase-like_cat_sf"/>
</dbReference>
<keyword evidence="4" id="KW-0233">DNA recombination</keyword>
<dbReference type="GO" id="GO:0015074">
    <property type="term" value="P:DNA integration"/>
    <property type="evidence" value="ECO:0007669"/>
    <property type="project" value="UniProtKB-KW"/>
</dbReference>
<dbReference type="Gene3D" id="1.10.443.10">
    <property type="entry name" value="Intergrase catalytic core"/>
    <property type="match status" value="1"/>
</dbReference>
<protein>
    <submittedName>
        <fullName evidence="8">Site-specific recombinase XerD</fullName>
    </submittedName>
</protein>
<keyword evidence="2" id="KW-0229">DNA integration</keyword>
<dbReference type="eggNOG" id="COG4974">
    <property type="taxonomic scope" value="Bacteria"/>
</dbReference>
<dbReference type="Pfam" id="PF00589">
    <property type="entry name" value="Phage_integrase"/>
    <property type="match status" value="1"/>
</dbReference>
<feature type="domain" description="Tyr recombinase" evidence="6">
    <location>
        <begin position="213"/>
        <end position="399"/>
    </location>
</feature>
<evidence type="ECO:0000256" key="2">
    <source>
        <dbReference type="ARBA" id="ARBA00022908"/>
    </source>
</evidence>
<reference evidence="8 9" key="1">
    <citation type="submission" date="2012-02" db="EMBL/GenBank/DDBJ databases">
        <title>Improved High-Quality Draft genome of Joostella marina DSM 19592.</title>
        <authorList>
            <consortium name="US DOE Joint Genome Institute (JGI-PGF)"/>
            <person name="Lucas S."/>
            <person name="Copeland A."/>
            <person name="Lapidus A."/>
            <person name="Bruce D."/>
            <person name="Goodwin L."/>
            <person name="Pitluck S."/>
            <person name="Peters L."/>
            <person name="Chertkov O."/>
            <person name="Ovchinnikova G."/>
            <person name="Kyrpides N."/>
            <person name="Mavromatis K."/>
            <person name="Detter J.C."/>
            <person name="Han C."/>
            <person name="Land M."/>
            <person name="Hauser L."/>
            <person name="Markowitz V."/>
            <person name="Cheng J.-F."/>
            <person name="Hugenholtz P."/>
            <person name="Woyke T."/>
            <person name="Wu D."/>
            <person name="Tindall B."/>
            <person name="Brambilla E."/>
            <person name="Klenk H.-P."/>
            <person name="Eisen J.A."/>
        </authorList>
    </citation>
    <scope>NUCLEOTIDE SEQUENCE [LARGE SCALE GENOMIC DNA]</scope>
    <source>
        <strain evidence="8 9">DSM 19592</strain>
    </source>
</reference>
<evidence type="ECO:0000259" key="7">
    <source>
        <dbReference type="PROSITE" id="PS51900"/>
    </source>
</evidence>
<dbReference type="PROSITE" id="PS51900">
    <property type="entry name" value="CB"/>
    <property type="match status" value="1"/>
</dbReference>
<dbReference type="InterPro" id="IPR044068">
    <property type="entry name" value="CB"/>
</dbReference>
<evidence type="ECO:0000256" key="1">
    <source>
        <dbReference type="ARBA" id="ARBA00022829"/>
    </source>
</evidence>
<dbReference type="PANTHER" id="PTHR30349:SF81">
    <property type="entry name" value="TYROSINE RECOMBINASE XERC"/>
    <property type="match status" value="1"/>
</dbReference>
<keyword evidence="1" id="KW-0159">Chromosome partition</keyword>
<dbReference type="Gene3D" id="1.10.150.130">
    <property type="match status" value="1"/>
</dbReference>
<dbReference type="Pfam" id="PF02899">
    <property type="entry name" value="Phage_int_SAM_1"/>
    <property type="match status" value="1"/>
</dbReference>
<dbReference type="PROSITE" id="PS51898">
    <property type="entry name" value="TYR_RECOMBINASE"/>
    <property type="match status" value="1"/>
</dbReference>
<evidence type="ECO:0000313" key="8">
    <source>
        <dbReference type="EMBL" id="EIJ37727.1"/>
    </source>
</evidence>
<dbReference type="GO" id="GO:0006310">
    <property type="term" value="P:DNA recombination"/>
    <property type="evidence" value="ECO:0007669"/>
    <property type="project" value="UniProtKB-KW"/>
</dbReference>
<dbReference type="CDD" id="cd01188">
    <property type="entry name" value="INT_RitA_C_like"/>
    <property type="match status" value="1"/>
</dbReference>
<accession>I3C284</accession>
<evidence type="ECO:0000259" key="6">
    <source>
        <dbReference type="PROSITE" id="PS51898"/>
    </source>
</evidence>
<dbReference type="Proteomes" id="UP000004690">
    <property type="component" value="Unassembled WGS sequence"/>
</dbReference>
<name>I3C284_9FLAO</name>
<dbReference type="InterPro" id="IPR010998">
    <property type="entry name" value="Integrase_recombinase_N"/>
</dbReference>
<sequence length="416" mass="48303">MIQKKVNQSIVDTVEKAAQYLMSDLGLSEPVTKTHRTIWELFLFFLREKKMDLSDTSGNSKFLDYLLENRPDLLRRGHSPLHSIKLLREYLRSGKILNTKEPWVFHGEIGTNMQEYIAEKIAEHLRESSIQTYRIQLSRFLRYLSKNEIRRVEEIRVEHILIYIKHLPPEHKSNIYIAISIVKRFLKWLFDQNRTTLNLSIQVPSGRYVQQSTLPAIYTREEIEKTLRSGVDRGYSTGKRDYLVLLLAAKLGLRSSDICNLRFENILWDRSVLLIEQVKTSRMLELPLLAEIGNAIIDYLKYGRPKSDEPFILLTANSPFRKMKSASIFSITSTSFRRAGVETANRKHGPHALRHSLAARMLEGQTSMPVISEVLGHGNTNSTMYYMRVDIRSLGVCVLDVPPIREGFYEQFNWKK</sequence>
<feature type="domain" description="Core-binding (CB)" evidence="7">
    <location>
        <begin position="111"/>
        <end position="190"/>
    </location>
</feature>
<evidence type="ECO:0000256" key="5">
    <source>
        <dbReference type="PROSITE-ProRule" id="PRU01248"/>
    </source>
</evidence>
<dbReference type="GO" id="GO:0003677">
    <property type="term" value="F:DNA binding"/>
    <property type="evidence" value="ECO:0007669"/>
    <property type="project" value="UniProtKB-UniRule"/>
</dbReference>
<evidence type="ECO:0000256" key="3">
    <source>
        <dbReference type="ARBA" id="ARBA00023125"/>
    </source>
</evidence>
<dbReference type="AlphaFoldDB" id="I3C284"/>
<dbReference type="GO" id="GO:0007059">
    <property type="term" value="P:chromosome segregation"/>
    <property type="evidence" value="ECO:0007669"/>
    <property type="project" value="UniProtKB-KW"/>
</dbReference>
<keyword evidence="9" id="KW-1185">Reference proteome</keyword>
<dbReference type="InterPro" id="IPR002104">
    <property type="entry name" value="Integrase_catalytic"/>
</dbReference>
<dbReference type="InterPro" id="IPR050090">
    <property type="entry name" value="Tyrosine_recombinase_XerCD"/>
</dbReference>
<dbReference type="HOGENOM" id="CLU_027562_23_4_10"/>
<keyword evidence="3 5" id="KW-0238">DNA-binding</keyword>
<gene>
    <name evidence="8" type="ORF">JoomaDRAFT_0691</name>
</gene>
<dbReference type="RefSeq" id="WP_008610756.1">
    <property type="nucleotide sequence ID" value="NZ_JH651379.1"/>
</dbReference>
<dbReference type="PANTHER" id="PTHR30349">
    <property type="entry name" value="PHAGE INTEGRASE-RELATED"/>
    <property type="match status" value="1"/>
</dbReference>
<evidence type="ECO:0000256" key="4">
    <source>
        <dbReference type="ARBA" id="ARBA00023172"/>
    </source>
</evidence>
<dbReference type="InterPro" id="IPR011010">
    <property type="entry name" value="DNA_brk_join_enz"/>
</dbReference>
<proteinExistence type="predicted"/>
<dbReference type="STRING" id="926559.JoomaDRAFT_0691"/>
<dbReference type="EMBL" id="JH651379">
    <property type="protein sequence ID" value="EIJ37727.1"/>
    <property type="molecule type" value="Genomic_DNA"/>
</dbReference>